<dbReference type="InterPro" id="IPR011611">
    <property type="entry name" value="PfkB_dom"/>
</dbReference>
<dbReference type="Pfam" id="PF00294">
    <property type="entry name" value="PfkB"/>
    <property type="match status" value="1"/>
</dbReference>
<dbReference type="eggNOG" id="COG0524">
    <property type="taxonomic scope" value="Bacteria"/>
</dbReference>
<dbReference type="PANTHER" id="PTHR42774">
    <property type="entry name" value="PHOSPHOTRANSFERASE SYSTEM TRANSPORT PROTEIN"/>
    <property type="match status" value="1"/>
</dbReference>
<protein>
    <submittedName>
        <fullName evidence="4">PfkB protein</fullName>
    </submittedName>
</protein>
<dbReference type="Gene3D" id="3.40.1190.20">
    <property type="match status" value="1"/>
</dbReference>
<proteinExistence type="predicted"/>
<sequence length="352" mass="36812">MHALLAGLTTLDVIHALDHEPDTTRKTTSTNHAMSAGGPATNAAVTIAALESLRPMPSCAPASSITLLSAVGEGTIAGILAADLEGSGVSVLDASAADSPVSAPAISSIIEHPGGRMVASTNARISVDAEKGEALLAEALDKVGSPDVVLVDGHNPSLANLVLGVGVAPEGGVGEDPFARLEEKPSHLRILDGGSWKEWFVPLLPLVDVAVVSADFCPPLLERPEIHGVAGFLRGFGITRVVRTRGPEPVEWVWDERQGTTAVDEVEALSTLGAGDVFHGAFAWALGILHEEGREILEDPSRLIAFAARIASVSTSVFGTRSWRDDPRVVEAVEEFLSFSEVEDLRRGSAPK</sequence>
<dbReference type="PATRIC" id="fig|888050.3.peg.957"/>
<dbReference type="PANTHER" id="PTHR42774:SF3">
    <property type="entry name" value="KETOHEXOKINASE"/>
    <property type="match status" value="1"/>
</dbReference>
<feature type="domain" description="Carbohydrate kinase PfkB" evidence="3">
    <location>
        <begin position="221"/>
        <end position="322"/>
    </location>
</feature>
<organism evidence="4 5">
    <name type="scientific">Schaalia cardiffensis F0333</name>
    <dbReference type="NCBI Taxonomy" id="888050"/>
    <lineage>
        <taxon>Bacteria</taxon>
        <taxon>Bacillati</taxon>
        <taxon>Actinomycetota</taxon>
        <taxon>Actinomycetes</taxon>
        <taxon>Actinomycetales</taxon>
        <taxon>Actinomycetaceae</taxon>
        <taxon>Schaalia</taxon>
    </lineage>
</organism>
<dbReference type="InterPro" id="IPR052562">
    <property type="entry name" value="Ketohexokinase-related"/>
</dbReference>
<keyword evidence="1" id="KW-0808">Transferase</keyword>
<dbReference type="PROSITE" id="PS00584">
    <property type="entry name" value="PFKB_KINASES_2"/>
    <property type="match status" value="1"/>
</dbReference>
<name>N6X4U6_9ACTO</name>
<evidence type="ECO:0000259" key="3">
    <source>
        <dbReference type="Pfam" id="PF00294"/>
    </source>
</evidence>
<dbReference type="InterPro" id="IPR002173">
    <property type="entry name" value="Carboh/pur_kinase_PfkB_CS"/>
</dbReference>
<evidence type="ECO:0000256" key="1">
    <source>
        <dbReference type="ARBA" id="ARBA00022679"/>
    </source>
</evidence>
<comment type="caution">
    <text evidence="4">The sequence shown here is derived from an EMBL/GenBank/DDBJ whole genome shotgun (WGS) entry which is preliminary data.</text>
</comment>
<keyword evidence="5" id="KW-1185">Reference proteome</keyword>
<evidence type="ECO:0000313" key="5">
    <source>
        <dbReference type="Proteomes" id="UP000013015"/>
    </source>
</evidence>
<dbReference type="InterPro" id="IPR029056">
    <property type="entry name" value="Ribokinase-like"/>
</dbReference>
<keyword evidence="2" id="KW-0418">Kinase</keyword>
<dbReference type="HOGENOM" id="CLU_027634_10_2_11"/>
<accession>N6X4U6</accession>
<dbReference type="Proteomes" id="UP000013015">
    <property type="component" value="Unassembled WGS sequence"/>
</dbReference>
<gene>
    <name evidence="4" type="ORF">HMPREF9004_1011</name>
</gene>
<dbReference type="AlphaFoldDB" id="N6X4U6"/>
<reference evidence="4 5" key="1">
    <citation type="submission" date="2013-03" db="EMBL/GenBank/DDBJ databases">
        <title>Reference genome for the Human Microbiome Project.</title>
        <authorList>
            <person name="Aqrawi P."/>
            <person name="Ayvaz T."/>
            <person name="Bess C."/>
            <person name="Blankenburg K."/>
            <person name="Coyle M."/>
            <person name="Deng J."/>
            <person name="Forbes L."/>
            <person name="Fowler G."/>
            <person name="Francisco L."/>
            <person name="Fu Q."/>
            <person name="Gibbs R."/>
            <person name="Gross S."/>
            <person name="Gubbala S."/>
            <person name="Hale W."/>
            <person name="Hemphill L."/>
            <person name="Highlander S."/>
            <person name="Hirani K."/>
            <person name="Jackson L."/>
            <person name="Jakkamsetti A."/>
            <person name="Javaid M."/>
            <person name="Jayaseelan J.C."/>
            <person name="Jiang H."/>
            <person name="Joshi V."/>
            <person name="Korchina V."/>
            <person name="Kovar C."/>
            <person name="Lara F."/>
            <person name="Lee S."/>
            <person name="Liu Y."/>
            <person name="Mata R."/>
            <person name="Mathew T."/>
            <person name="Munidasa M."/>
            <person name="Muzny D."/>
            <person name="Nazareth L."/>
            <person name="Ngo R."/>
            <person name="Nguyen L."/>
            <person name="Nguyen N."/>
            <person name="Okwuonu G."/>
            <person name="Ongeri F."/>
            <person name="Palculict T."/>
            <person name="Patil S."/>
            <person name="Petrosino J."/>
            <person name="Pham C."/>
            <person name="Pham P."/>
            <person name="Pu L.-L."/>
            <person name="Qin X."/>
            <person name="Qu J."/>
            <person name="Reid J."/>
            <person name="Ross M."/>
            <person name="Ruth R."/>
            <person name="Saada N."/>
            <person name="San Lucas F."/>
            <person name="Santibanez J."/>
            <person name="Shang Y."/>
            <person name="Simmons D."/>
            <person name="Song X.-Z."/>
            <person name="Tang L.-Y."/>
            <person name="Thornton R."/>
            <person name="Warren J."/>
            <person name="Weissenberger G."/>
            <person name="Wilczek-Boney K."/>
            <person name="Worley K."/>
            <person name="Youmans B."/>
            <person name="Zhang J."/>
            <person name="Zhang L."/>
            <person name="Zhao Z."/>
            <person name="Zhou C."/>
            <person name="Zhu D."/>
            <person name="Zhu Y."/>
        </authorList>
    </citation>
    <scope>NUCLEOTIDE SEQUENCE [LARGE SCALE GENOMIC DNA]</scope>
    <source>
        <strain evidence="4 5">F0333</strain>
    </source>
</reference>
<dbReference type="GO" id="GO:0016301">
    <property type="term" value="F:kinase activity"/>
    <property type="evidence" value="ECO:0007669"/>
    <property type="project" value="UniProtKB-KW"/>
</dbReference>
<dbReference type="SUPFAM" id="SSF53613">
    <property type="entry name" value="Ribokinase-like"/>
    <property type="match status" value="1"/>
</dbReference>
<dbReference type="STRING" id="888050.HMPREF9004_1011"/>
<dbReference type="OrthoDB" id="9795789at2"/>
<evidence type="ECO:0000256" key="2">
    <source>
        <dbReference type="ARBA" id="ARBA00022777"/>
    </source>
</evidence>
<dbReference type="EMBL" id="AQHZ01000015">
    <property type="protein sequence ID" value="ENO18442.1"/>
    <property type="molecule type" value="Genomic_DNA"/>
</dbReference>
<evidence type="ECO:0000313" key="4">
    <source>
        <dbReference type="EMBL" id="ENO18442.1"/>
    </source>
</evidence>
<dbReference type="RefSeq" id="WP_005963018.1">
    <property type="nucleotide sequence ID" value="NZ_CP040505.1"/>
</dbReference>